<accession>A0A2N9H3Q9</accession>
<evidence type="ECO:0000256" key="1">
    <source>
        <dbReference type="ARBA" id="ARBA00022614"/>
    </source>
</evidence>
<dbReference type="Pfam" id="PF20160">
    <property type="entry name" value="C-JID"/>
    <property type="match status" value="1"/>
</dbReference>
<feature type="domain" description="Disease resistance protein RPS4B/Roq1-like leucine-rich repeats" evidence="5">
    <location>
        <begin position="139"/>
        <end position="224"/>
    </location>
</feature>
<dbReference type="Pfam" id="PF00560">
    <property type="entry name" value="LRR_1"/>
    <property type="match status" value="1"/>
</dbReference>
<dbReference type="InterPro" id="IPR001611">
    <property type="entry name" value="Leu-rich_rpt"/>
</dbReference>
<feature type="domain" description="C-JID" evidence="4">
    <location>
        <begin position="338"/>
        <end position="475"/>
    </location>
</feature>
<dbReference type="InterPro" id="IPR044974">
    <property type="entry name" value="Disease_R_plants"/>
</dbReference>
<evidence type="ECO:0000259" key="4">
    <source>
        <dbReference type="Pfam" id="PF20160"/>
    </source>
</evidence>
<evidence type="ECO:0000259" key="5">
    <source>
        <dbReference type="Pfam" id="PF23286"/>
    </source>
</evidence>
<dbReference type="InterPro" id="IPR011713">
    <property type="entry name" value="Leu-rich_rpt_3"/>
</dbReference>
<proteinExistence type="predicted"/>
<reference evidence="6" key="1">
    <citation type="submission" date="2018-02" db="EMBL/GenBank/DDBJ databases">
        <authorList>
            <person name="Cohen D.B."/>
            <person name="Kent A.D."/>
        </authorList>
    </citation>
    <scope>NUCLEOTIDE SEQUENCE</scope>
</reference>
<dbReference type="GO" id="GO:0006952">
    <property type="term" value="P:defense response"/>
    <property type="evidence" value="ECO:0007669"/>
    <property type="project" value="InterPro"/>
</dbReference>
<name>A0A2N9H3Q9_FAGSY</name>
<dbReference type="PANTHER" id="PTHR11017:SF573">
    <property type="entry name" value="ADP-RIBOSYL CYCLASE_CYCLIC ADP-RIBOSE HYDROLASE"/>
    <property type="match status" value="1"/>
</dbReference>
<evidence type="ECO:0000256" key="2">
    <source>
        <dbReference type="ARBA" id="ARBA00022737"/>
    </source>
</evidence>
<keyword evidence="2" id="KW-0677">Repeat</keyword>
<dbReference type="InterPro" id="IPR045344">
    <property type="entry name" value="C-JID"/>
</dbReference>
<organism evidence="6">
    <name type="scientific">Fagus sylvatica</name>
    <name type="common">Beechnut</name>
    <dbReference type="NCBI Taxonomy" id="28930"/>
    <lineage>
        <taxon>Eukaryota</taxon>
        <taxon>Viridiplantae</taxon>
        <taxon>Streptophyta</taxon>
        <taxon>Embryophyta</taxon>
        <taxon>Tracheophyta</taxon>
        <taxon>Spermatophyta</taxon>
        <taxon>Magnoliopsida</taxon>
        <taxon>eudicotyledons</taxon>
        <taxon>Gunneridae</taxon>
        <taxon>Pentapetalae</taxon>
        <taxon>rosids</taxon>
        <taxon>fabids</taxon>
        <taxon>Fagales</taxon>
        <taxon>Fagaceae</taxon>
        <taxon>Fagus</taxon>
    </lineage>
</organism>
<dbReference type="Pfam" id="PF07725">
    <property type="entry name" value="LRR_3"/>
    <property type="match status" value="1"/>
</dbReference>
<keyword evidence="3" id="KW-0611">Plant defense</keyword>
<evidence type="ECO:0000313" key="6">
    <source>
        <dbReference type="EMBL" id="SPD06230.1"/>
    </source>
</evidence>
<gene>
    <name evidence="6" type="ORF">FSB_LOCUS34112</name>
</gene>
<dbReference type="PANTHER" id="PTHR11017">
    <property type="entry name" value="LEUCINE-RICH REPEAT-CONTAINING PROTEIN"/>
    <property type="match status" value="1"/>
</dbReference>
<evidence type="ECO:0000256" key="3">
    <source>
        <dbReference type="ARBA" id="ARBA00022821"/>
    </source>
</evidence>
<dbReference type="Gene3D" id="3.80.10.10">
    <property type="entry name" value="Ribonuclease Inhibitor"/>
    <property type="match status" value="2"/>
</dbReference>
<dbReference type="SUPFAM" id="SSF52058">
    <property type="entry name" value="L domain-like"/>
    <property type="match status" value="1"/>
</dbReference>
<dbReference type="InterPro" id="IPR032675">
    <property type="entry name" value="LRR_dom_sf"/>
</dbReference>
<dbReference type="Pfam" id="PF23286">
    <property type="entry name" value="LRR_13"/>
    <property type="match status" value="1"/>
</dbReference>
<dbReference type="AlphaFoldDB" id="A0A2N9H3Q9"/>
<keyword evidence="1" id="KW-0433">Leucine-rich repeat</keyword>
<sequence length="480" mass="54461">MCNLRLLIIDNVHIPESLNHVSTDLRCLEWFGYSSKCLPSNFQPKELVELNLRFSEIKYLWEGVKCLDKLKCNDLKNSQNLTQTPDFTGVPRLETLYLSWCRNLVEIHSSIGQLRRLVVLDLEGCESLTNLPSMTTKMESLTILNLCYCSKIRKIPAFNGIMKSLSELYLGKTAIEKLPESIMCLTSLTLLNLRDCKNLKCLTFYTFSLRSLEKLVVSGCSKLARRPVNSWELHRLKELDLSGNSFVTMPISIWQLLKLEALDLSGCSKLKSLPLLPLTVRYINAKDCHSMIPLPSQPTESRAKVTFKILHSYLQGLLYRKNTKRKENESGTEFQLIIPGDEIPLWLSYQSIGNSISIGLPPNWCNDGWMGFALCARLVGHNSFKISVSEKAFGFRARVIALGDMPQSHYASEIFFGPMTFDSSHIWILYVSRNDWFAIVQNGKCSKIEVVFETSSPGLNVGKCGVSLVYTQDMEEHCII</sequence>
<protein>
    <submittedName>
        <fullName evidence="6">Uncharacterized protein</fullName>
    </submittedName>
</protein>
<dbReference type="EMBL" id="OIVN01002763">
    <property type="protein sequence ID" value="SPD06230.1"/>
    <property type="molecule type" value="Genomic_DNA"/>
</dbReference>
<dbReference type="InterPro" id="IPR058546">
    <property type="entry name" value="RPS4B/Roq1-like_LRR"/>
</dbReference>